<feature type="domain" description="Sox developmental protein N-terminal" evidence="7">
    <location>
        <begin position="276"/>
        <end position="296"/>
    </location>
</feature>
<comment type="caution">
    <text evidence="8">The sequence shown here is derived from an EMBL/GenBank/DDBJ whole genome shotgun (WGS) entry which is preliminary data.</text>
</comment>
<feature type="region of interest" description="Disordered" evidence="6">
    <location>
        <begin position="1"/>
        <end position="67"/>
    </location>
</feature>
<dbReference type="GO" id="GO:0000978">
    <property type="term" value="F:RNA polymerase II cis-regulatory region sequence-specific DNA binding"/>
    <property type="evidence" value="ECO:0007669"/>
    <property type="project" value="TreeGrafter"/>
</dbReference>
<dbReference type="Proteomes" id="UP001474421">
    <property type="component" value="Unassembled WGS sequence"/>
</dbReference>
<dbReference type="GO" id="GO:0014032">
    <property type="term" value="P:neural crest cell development"/>
    <property type="evidence" value="ECO:0007669"/>
    <property type="project" value="TreeGrafter"/>
</dbReference>
<evidence type="ECO:0000256" key="3">
    <source>
        <dbReference type="ARBA" id="ARBA00023125"/>
    </source>
</evidence>
<feature type="region of interest" description="Disordered" evidence="6">
    <location>
        <begin position="120"/>
        <end position="141"/>
    </location>
</feature>
<feature type="region of interest" description="Disordered" evidence="6">
    <location>
        <begin position="183"/>
        <end position="203"/>
    </location>
</feature>
<dbReference type="Pfam" id="PF12444">
    <property type="entry name" value="Sox_N"/>
    <property type="match status" value="1"/>
</dbReference>
<keyword evidence="2" id="KW-0805">Transcription regulation</keyword>
<sequence>MQWLDQGSGDRLGQQSSLPPPWQAATHRTVGRPCGPQESKAGCDHLAPSQKEPATQAMGADGGSALPKGLQLLAGNLPSGPTLSAPGRGWRWRGHTRAPAITTQASLCPIRGFLAKAAEGRRAGQLPVPRTPRQPPGGSEETAWLPLVTASLPGSVAQHPPPPQVVKPGLWLERGHGQSRSALWLPSPSHAAAPPATLRGAATREAPAAGLRVNKGRPAGEGPEPCLPACSSSQPGVLLASLRAGLVAAANAEPLKHHPPCPEPPPATASAPLLWKDAVSQVLKGYDWSLVPMPVRGHGALKAKPHVKRPMNAFQVWAQAACRKLASTRTCTMPSSARCWVSSGGEWAALKSDSNFIGFCLQAIPVLLGVGLMNEGSCVLEGLKN</sequence>
<reference evidence="8 9" key="1">
    <citation type="journal article" date="2024" name="Proc. Natl. Acad. Sci. U.S.A.">
        <title>The genetic regulatory architecture and epigenomic basis for age-related changes in rattlesnake venom.</title>
        <authorList>
            <person name="Hogan M.P."/>
            <person name="Holding M.L."/>
            <person name="Nystrom G.S."/>
            <person name="Colston T.J."/>
            <person name="Bartlett D.A."/>
            <person name="Mason A.J."/>
            <person name="Ellsworth S.A."/>
            <person name="Rautsaw R.M."/>
            <person name="Lawrence K.C."/>
            <person name="Strickland J.L."/>
            <person name="He B."/>
            <person name="Fraser P."/>
            <person name="Margres M.J."/>
            <person name="Gilbert D.M."/>
            <person name="Gibbs H.L."/>
            <person name="Parkinson C.L."/>
            <person name="Rokyta D.R."/>
        </authorList>
    </citation>
    <scope>NUCLEOTIDE SEQUENCE [LARGE SCALE GENOMIC DNA]</scope>
    <source>
        <strain evidence="8">DRR0105</strain>
    </source>
</reference>
<dbReference type="AlphaFoldDB" id="A0AAW1B0Y1"/>
<dbReference type="GO" id="GO:0000981">
    <property type="term" value="F:DNA-binding transcription factor activity, RNA polymerase II-specific"/>
    <property type="evidence" value="ECO:0007669"/>
    <property type="project" value="TreeGrafter"/>
</dbReference>
<protein>
    <submittedName>
        <fullName evidence="8">Transcription factor SOX-8</fullName>
    </submittedName>
</protein>
<gene>
    <name evidence="8" type="ORF">NXF25_018933</name>
</gene>
<dbReference type="EMBL" id="JAOTOJ010000009">
    <property type="protein sequence ID" value="KAK9395572.1"/>
    <property type="molecule type" value="Genomic_DNA"/>
</dbReference>
<keyword evidence="5" id="KW-0539">Nucleus</keyword>
<evidence type="ECO:0000313" key="8">
    <source>
        <dbReference type="EMBL" id="KAK9395572.1"/>
    </source>
</evidence>
<name>A0AAW1B0Y1_CROAD</name>
<keyword evidence="9" id="KW-1185">Reference proteome</keyword>
<dbReference type="PANTHER" id="PTHR45803:SF2">
    <property type="entry name" value="TRANSCRIPTION FACTOR SOX-8"/>
    <property type="match status" value="1"/>
</dbReference>
<comment type="subcellular location">
    <subcellularLocation>
        <location evidence="1">Nucleus</location>
    </subcellularLocation>
</comment>
<dbReference type="GO" id="GO:0000122">
    <property type="term" value="P:negative regulation of transcription by RNA polymerase II"/>
    <property type="evidence" value="ECO:0007669"/>
    <property type="project" value="TreeGrafter"/>
</dbReference>
<dbReference type="SUPFAM" id="SSF47095">
    <property type="entry name" value="HMG-box"/>
    <property type="match status" value="1"/>
</dbReference>
<evidence type="ECO:0000313" key="9">
    <source>
        <dbReference type="Proteomes" id="UP001474421"/>
    </source>
</evidence>
<proteinExistence type="predicted"/>
<evidence type="ECO:0000256" key="6">
    <source>
        <dbReference type="SAM" id="MobiDB-lite"/>
    </source>
</evidence>
<accession>A0AAW1B0Y1</accession>
<dbReference type="GO" id="GO:0005634">
    <property type="term" value="C:nucleus"/>
    <property type="evidence" value="ECO:0007669"/>
    <property type="project" value="UniProtKB-SubCell"/>
</dbReference>
<evidence type="ECO:0000259" key="7">
    <source>
        <dbReference type="Pfam" id="PF12444"/>
    </source>
</evidence>
<evidence type="ECO:0000256" key="4">
    <source>
        <dbReference type="ARBA" id="ARBA00023163"/>
    </source>
</evidence>
<keyword evidence="3" id="KW-0238">DNA-binding</keyword>
<dbReference type="GO" id="GO:0048484">
    <property type="term" value="P:enteric nervous system development"/>
    <property type="evidence" value="ECO:0007669"/>
    <property type="project" value="TreeGrafter"/>
</dbReference>
<keyword evidence="4" id="KW-0804">Transcription</keyword>
<evidence type="ECO:0000256" key="5">
    <source>
        <dbReference type="ARBA" id="ARBA00023242"/>
    </source>
</evidence>
<dbReference type="GO" id="GO:0002009">
    <property type="term" value="P:morphogenesis of an epithelium"/>
    <property type="evidence" value="ECO:0007669"/>
    <property type="project" value="TreeGrafter"/>
</dbReference>
<organism evidence="8 9">
    <name type="scientific">Crotalus adamanteus</name>
    <name type="common">Eastern diamondback rattlesnake</name>
    <dbReference type="NCBI Taxonomy" id="8729"/>
    <lineage>
        <taxon>Eukaryota</taxon>
        <taxon>Metazoa</taxon>
        <taxon>Chordata</taxon>
        <taxon>Craniata</taxon>
        <taxon>Vertebrata</taxon>
        <taxon>Euteleostomi</taxon>
        <taxon>Lepidosauria</taxon>
        <taxon>Squamata</taxon>
        <taxon>Bifurcata</taxon>
        <taxon>Unidentata</taxon>
        <taxon>Episquamata</taxon>
        <taxon>Toxicofera</taxon>
        <taxon>Serpentes</taxon>
        <taxon>Colubroidea</taxon>
        <taxon>Viperidae</taxon>
        <taxon>Crotalinae</taxon>
        <taxon>Crotalus</taxon>
    </lineage>
</organism>
<dbReference type="InterPro" id="IPR036910">
    <property type="entry name" value="HMG_box_dom_sf"/>
</dbReference>
<dbReference type="InterPro" id="IPR050917">
    <property type="entry name" value="SOX_TF"/>
</dbReference>
<dbReference type="InterPro" id="IPR022151">
    <property type="entry name" value="Sox_N"/>
</dbReference>
<evidence type="ECO:0000256" key="1">
    <source>
        <dbReference type="ARBA" id="ARBA00004123"/>
    </source>
</evidence>
<dbReference type="PANTHER" id="PTHR45803">
    <property type="entry name" value="SOX100B"/>
    <property type="match status" value="1"/>
</dbReference>
<evidence type="ECO:0000256" key="2">
    <source>
        <dbReference type="ARBA" id="ARBA00023015"/>
    </source>
</evidence>
<dbReference type="GO" id="GO:0007422">
    <property type="term" value="P:peripheral nervous system development"/>
    <property type="evidence" value="ECO:0007669"/>
    <property type="project" value="TreeGrafter"/>
</dbReference>